<evidence type="ECO:0000256" key="9">
    <source>
        <dbReference type="ARBA" id="ARBA00023235"/>
    </source>
</evidence>
<dbReference type="Pfam" id="PF13616">
    <property type="entry name" value="Rotamase_3"/>
    <property type="match status" value="1"/>
</dbReference>
<dbReference type="Proteomes" id="UP000245591">
    <property type="component" value="Unassembled WGS sequence"/>
</dbReference>
<dbReference type="EMBL" id="MBFU01000405">
    <property type="protein sequence ID" value="PVZ99672.1"/>
    <property type="molecule type" value="Genomic_DNA"/>
</dbReference>
<comment type="caution">
    <text evidence="14">The sequence shown here is derived from an EMBL/GenBank/DDBJ whole genome shotgun (WGS) entry which is preliminary data.</text>
</comment>
<evidence type="ECO:0000256" key="5">
    <source>
        <dbReference type="ARBA" id="ARBA00022490"/>
    </source>
</evidence>
<dbReference type="AlphaFoldDB" id="A0A2U1J3W5"/>
<dbReference type="GO" id="GO:0003677">
    <property type="term" value="F:DNA binding"/>
    <property type="evidence" value="ECO:0007669"/>
    <property type="project" value="UniProtKB-KW"/>
</dbReference>
<sequence length="110" mass="12072">MPPKNNKGKGGKAQGGIVRHILCEKHSKAMEAIEKLIEGMKFDAVAQQYSEDKAKQGGSLGWMVRGSMVGAFQDAAFELTPSSCDKPIYTNPPIKTKFGYHIIMVEDRSN</sequence>
<evidence type="ECO:0000256" key="3">
    <source>
        <dbReference type="ARBA" id="ARBA00004604"/>
    </source>
</evidence>
<evidence type="ECO:0000256" key="1">
    <source>
        <dbReference type="ARBA" id="ARBA00000971"/>
    </source>
</evidence>
<evidence type="ECO:0000256" key="8">
    <source>
        <dbReference type="ARBA" id="ARBA00023212"/>
    </source>
</evidence>
<dbReference type="FunFam" id="3.10.50.40:FF:000015">
    <property type="entry name" value="Peptidyl-prolyl cis-trans isomerase"/>
    <property type="match status" value="1"/>
</dbReference>
<evidence type="ECO:0000256" key="10">
    <source>
        <dbReference type="ARBA" id="ARBA00023242"/>
    </source>
</evidence>
<evidence type="ECO:0000259" key="13">
    <source>
        <dbReference type="PROSITE" id="PS50198"/>
    </source>
</evidence>
<keyword evidence="15" id="KW-1185">Reference proteome</keyword>
<gene>
    <name evidence="14" type="ORF">BB558_004311</name>
</gene>
<dbReference type="GO" id="GO:0005819">
    <property type="term" value="C:spindle"/>
    <property type="evidence" value="ECO:0007669"/>
    <property type="project" value="UniProtKB-SubCell"/>
</dbReference>
<dbReference type="EC" id="5.2.1.8" evidence="12"/>
<evidence type="ECO:0000256" key="2">
    <source>
        <dbReference type="ARBA" id="ARBA00004186"/>
    </source>
</evidence>
<keyword evidence="6 11" id="KW-0697">Rotamase</keyword>
<keyword evidence="8" id="KW-0206">Cytoskeleton</keyword>
<reference evidence="14 15" key="1">
    <citation type="journal article" date="2018" name="MBio">
        <title>Comparative Genomics Reveals the Core Gene Toolbox for the Fungus-Insect Symbiosis.</title>
        <authorList>
            <person name="Wang Y."/>
            <person name="Stata M."/>
            <person name="Wang W."/>
            <person name="Stajich J.E."/>
            <person name="White M.M."/>
            <person name="Moncalvo J.M."/>
        </authorList>
    </citation>
    <scope>NUCLEOTIDE SEQUENCE [LARGE SCALE GENOMIC DNA]</scope>
    <source>
        <strain evidence="14 15">AUS-126-30</strain>
    </source>
</reference>
<evidence type="ECO:0000256" key="6">
    <source>
        <dbReference type="ARBA" id="ARBA00023110"/>
    </source>
</evidence>
<keyword evidence="5" id="KW-0963">Cytoplasm</keyword>
<dbReference type="GO" id="GO:0006364">
    <property type="term" value="P:rRNA processing"/>
    <property type="evidence" value="ECO:0007669"/>
    <property type="project" value="InterPro"/>
</dbReference>
<dbReference type="InterPro" id="IPR000297">
    <property type="entry name" value="PPIase_PpiC"/>
</dbReference>
<dbReference type="InterPro" id="IPR046357">
    <property type="entry name" value="PPIase_dom_sf"/>
</dbReference>
<proteinExistence type="inferred from homology"/>
<dbReference type="GO" id="GO:0005730">
    <property type="term" value="C:nucleolus"/>
    <property type="evidence" value="ECO:0007669"/>
    <property type="project" value="UniProtKB-SubCell"/>
</dbReference>
<evidence type="ECO:0000256" key="11">
    <source>
        <dbReference type="PROSITE-ProRule" id="PRU00278"/>
    </source>
</evidence>
<evidence type="ECO:0000256" key="12">
    <source>
        <dbReference type="RuleBase" id="RU363014"/>
    </source>
</evidence>
<dbReference type="GO" id="GO:0003755">
    <property type="term" value="F:peptidyl-prolyl cis-trans isomerase activity"/>
    <property type="evidence" value="ECO:0007669"/>
    <property type="project" value="UniProtKB-UniRule"/>
</dbReference>
<comment type="subcellular location">
    <subcellularLocation>
        <location evidence="2">Cytoplasm</location>
        <location evidence="2">Cytoskeleton</location>
        <location evidence="2">Spindle</location>
    </subcellularLocation>
    <subcellularLocation>
        <location evidence="3">Nucleus</location>
        <location evidence="3">Nucleolus</location>
    </subcellularLocation>
</comment>
<evidence type="ECO:0000313" key="14">
    <source>
        <dbReference type="EMBL" id="PVZ99672.1"/>
    </source>
</evidence>
<evidence type="ECO:0000313" key="15">
    <source>
        <dbReference type="Proteomes" id="UP000245591"/>
    </source>
</evidence>
<evidence type="ECO:0000256" key="4">
    <source>
        <dbReference type="ARBA" id="ARBA00010242"/>
    </source>
</evidence>
<evidence type="ECO:0000256" key="7">
    <source>
        <dbReference type="ARBA" id="ARBA00023125"/>
    </source>
</evidence>
<comment type="catalytic activity">
    <reaction evidence="1 12">
        <text>[protein]-peptidylproline (omega=180) = [protein]-peptidylproline (omega=0)</text>
        <dbReference type="Rhea" id="RHEA:16237"/>
        <dbReference type="Rhea" id="RHEA-COMP:10747"/>
        <dbReference type="Rhea" id="RHEA-COMP:10748"/>
        <dbReference type="ChEBI" id="CHEBI:83833"/>
        <dbReference type="ChEBI" id="CHEBI:83834"/>
        <dbReference type="EC" id="5.2.1.8"/>
    </reaction>
</comment>
<comment type="similarity">
    <text evidence="4">Belongs to the PpiC/parvulin rotamase family. PIN4 subfamily.</text>
</comment>
<keyword evidence="9 11" id="KW-0413">Isomerase</keyword>
<keyword evidence="7" id="KW-0238">DNA-binding</keyword>
<protein>
    <recommendedName>
        <fullName evidence="12">Peptidyl-prolyl cis-trans isomerase</fullName>
        <ecNumber evidence="12">5.2.1.8</ecNumber>
    </recommendedName>
</protein>
<dbReference type="SUPFAM" id="SSF54534">
    <property type="entry name" value="FKBP-like"/>
    <property type="match status" value="1"/>
</dbReference>
<feature type="domain" description="PpiC" evidence="13">
    <location>
        <begin position="18"/>
        <end position="107"/>
    </location>
</feature>
<dbReference type="InterPro" id="IPR043323">
    <property type="entry name" value="PIN4"/>
</dbReference>
<dbReference type="PANTHER" id="PTHR45995">
    <property type="match status" value="1"/>
</dbReference>
<dbReference type="Gene3D" id="3.10.50.40">
    <property type="match status" value="1"/>
</dbReference>
<keyword evidence="10" id="KW-0539">Nucleus</keyword>
<organism evidence="14 15">
    <name type="scientific">Smittium angustum</name>
    <dbReference type="NCBI Taxonomy" id="133377"/>
    <lineage>
        <taxon>Eukaryota</taxon>
        <taxon>Fungi</taxon>
        <taxon>Fungi incertae sedis</taxon>
        <taxon>Zoopagomycota</taxon>
        <taxon>Kickxellomycotina</taxon>
        <taxon>Harpellomycetes</taxon>
        <taxon>Harpellales</taxon>
        <taxon>Legeriomycetaceae</taxon>
        <taxon>Smittium</taxon>
    </lineage>
</organism>
<dbReference type="PROSITE" id="PS50198">
    <property type="entry name" value="PPIC_PPIASE_2"/>
    <property type="match status" value="1"/>
</dbReference>
<accession>A0A2U1J3W5</accession>
<name>A0A2U1J3W5_SMIAN</name>